<keyword evidence="2" id="KW-1185">Reference proteome</keyword>
<accession>A0A6P5H2R7</accession>
<protein>
    <submittedName>
        <fullName evidence="3">Uncharacterized protein LOC109726959</fullName>
    </submittedName>
</protein>
<gene>
    <name evidence="3" type="primary">LOC109726959</name>
</gene>
<dbReference type="GeneID" id="109726959"/>
<dbReference type="Proteomes" id="UP000515123">
    <property type="component" value="Linkage group 22"/>
</dbReference>
<organism evidence="2 3">
    <name type="scientific">Ananas comosus</name>
    <name type="common">Pineapple</name>
    <name type="synonym">Ananas ananas</name>
    <dbReference type="NCBI Taxonomy" id="4615"/>
    <lineage>
        <taxon>Eukaryota</taxon>
        <taxon>Viridiplantae</taxon>
        <taxon>Streptophyta</taxon>
        <taxon>Embryophyta</taxon>
        <taxon>Tracheophyta</taxon>
        <taxon>Spermatophyta</taxon>
        <taxon>Magnoliopsida</taxon>
        <taxon>Liliopsida</taxon>
        <taxon>Poales</taxon>
        <taxon>Bromeliaceae</taxon>
        <taxon>Bromelioideae</taxon>
        <taxon>Ananas</taxon>
    </lineage>
</organism>
<dbReference type="PANTHER" id="PTHR37756:SF1">
    <property type="entry name" value="TRANSMEMBRANE PROTEIN"/>
    <property type="match status" value="1"/>
</dbReference>
<reference evidence="2" key="1">
    <citation type="journal article" date="2015" name="Nat. Genet.">
        <title>The pineapple genome and the evolution of CAM photosynthesis.</title>
        <authorList>
            <person name="Ming R."/>
            <person name="VanBuren R."/>
            <person name="Wai C.M."/>
            <person name="Tang H."/>
            <person name="Schatz M.C."/>
            <person name="Bowers J.E."/>
            <person name="Lyons E."/>
            <person name="Wang M.L."/>
            <person name="Chen J."/>
            <person name="Biggers E."/>
            <person name="Zhang J."/>
            <person name="Huang L."/>
            <person name="Zhang L."/>
            <person name="Miao W."/>
            <person name="Zhang J."/>
            <person name="Ye Z."/>
            <person name="Miao C."/>
            <person name="Lin Z."/>
            <person name="Wang H."/>
            <person name="Zhou H."/>
            <person name="Yim W.C."/>
            <person name="Priest H.D."/>
            <person name="Zheng C."/>
            <person name="Woodhouse M."/>
            <person name="Edger P.P."/>
            <person name="Guyot R."/>
            <person name="Guo H.B."/>
            <person name="Guo H."/>
            <person name="Zheng G."/>
            <person name="Singh R."/>
            <person name="Sharma A."/>
            <person name="Min X."/>
            <person name="Zheng Y."/>
            <person name="Lee H."/>
            <person name="Gurtowski J."/>
            <person name="Sedlazeck F.J."/>
            <person name="Harkess A."/>
            <person name="McKain M.R."/>
            <person name="Liao Z."/>
            <person name="Fang J."/>
            <person name="Liu J."/>
            <person name="Zhang X."/>
            <person name="Zhang Q."/>
            <person name="Hu W."/>
            <person name="Qin Y."/>
            <person name="Wang K."/>
            <person name="Chen L.Y."/>
            <person name="Shirley N."/>
            <person name="Lin Y.R."/>
            <person name="Liu L.Y."/>
            <person name="Hernandez A.G."/>
            <person name="Wright C.L."/>
            <person name="Bulone V."/>
            <person name="Tuskan G.A."/>
            <person name="Heath K."/>
            <person name="Zee F."/>
            <person name="Moore P.H."/>
            <person name="Sunkar R."/>
            <person name="Leebens-Mack J.H."/>
            <person name="Mockler T."/>
            <person name="Bennetzen J.L."/>
            <person name="Freeling M."/>
            <person name="Sankoff D."/>
            <person name="Paterson A.H."/>
            <person name="Zhu X."/>
            <person name="Yang X."/>
            <person name="Smith J.A."/>
            <person name="Cushman J.C."/>
            <person name="Paull R.E."/>
            <person name="Yu Q."/>
        </authorList>
    </citation>
    <scope>NUCLEOTIDE SEQUENCE [LARGE SCALE GENOMIC DNA]</scope>
    <source>
        <strain evidence="2">cv. F153</strain>
    </source>
</reference>
<evidence type="ECO:0000256" key="1">
    <source>
        <dbReference type="SAM" id="MobiDB-lite"/>
    </source>
</evidence>
<dbReference type="RefSeq" id="XP_020112375.1">
    <property type="nucleotide sequence ID" value="XM_020256786.1"/>
</dbReference>
<name>A0A6P5H2R7_ANACO</name>
<reference evidence="3" key="2">
    <citation type="submission" date="2025-08" db="UniProtKB">
        <authorList>
            <consortium name="RefSeq"/>
        </authorList>
    </citation>
    <scope>IDENTIFICATION</scope>
    <source>
        <tissue evidence="3">Leaf</tissue>
    </source>
</reference>
<evidence type="ECO:0000313" key="3">
    <source>
        <dbReference type="RefSeq" id="XP_020112375.1"/>
    </source>
</evidence>
<feature type="region of interest" description="Disordered" evidence="1">
    <location>
        <begin position="59"/>
        <end position="84"/>
    </location>
</feature>
<dbReference type="PANTHER" id="PTHR37756">
    <property type="entry name" value="TRANSMEMBRANE PROTEIN"/>
    <property type="match status" value="1"/>
</dbReference>
<proteinExistence type="predicted"/>
<sequence length="84" mass="9458">MVCLACLLPLFLIPVINALPLLFYFILGKIYRLFGWEYRKPERVPPTCPYKPAAQKNIEGMDEAKAKTTPQSDGATAEGDKKEK</sequence>
<evidence type="ECO:0000313" key="2">
    <source>
        <dbReference type="Proteomes" id="UP000515123"/>
    </source>
</evidence>
<dbReference type="OrthoDB" id="747994at2759"/>
<dbReference type="AlphaFoldDB" id="A0A6P5H2R7"/>